<dbReference type="GO" id="GO:0043235">
    <property type="term" value="C:receptor complex"/>
    <property type="evidence" value="ECO:0007669"/>
    <property type="project" value="TreeGrafter"/>
</dbReference>
<dbReference type="PRINTS" id="PR00109">
    <property type="entry name" value="TYRKINASE"/>
</dbReference>
<dbReference type="GO" id="GO:0005886">
    <property type="term" value="C:plasma membrane"/>
    <property type="evidence" value="ECO:0007669"/>
    <property type="project" value="TreeGrafter"/>
</dbReference>
<dbReference type="InterPro" id="IPR001480">
    <property type="entry name" value="Bulb-type_lectin_dom"/>
</dbReference>
<dbReference type="InterPro" id="IPR017441">
    <property type="entry name" value="Protein_kinase_ATP_BS"/>
</dbReference>
<keyword evidence="4" id="KW-0812">Transmembrane</keyword>
<feature type="domain" description="Bulb-type lectin" evidence="7">
    <location>
        <begin position="34"/>
        <end position="149"/>
    </location>
</feature>
<dbReference type="SMART" id="SM00108">
    <property type="entry name" value="B_lectin"/>
    <property type="match status" value="1"/>
</dbReference>
<keyword evidence="3" id="KW-0067">ATP-binding</keyword>
<dbReference type="InterPro" id="IPR036426">
    <property type="entry name" value="Bulb-type_lectin_dom_sf"/>
</dbReference>
<dbReference type="InterPro" id="IPR008266">
    <property type="entry name" value="Tyr_kinase_AS"/>
</dbReference>
<comment type="catalytic activity">
    <reaction evidence="2">
        <text>L-tyrosyl-[protein] + ATP = O-phospho-L-tyrosyl-[protein] + ADP + H(+)</text>
        <dbReference type="Rhea" id="RHEA:10596"/>
        <dbReference type="Rhea" id="RHEA-COMP:10136"/>
        <dbReference type="Rhea" id="RHEA-COMP:20101"/>
        <dbReference type="ChEBI" id="CHEBI:15378"/>
        <dbReference type="ChEBI" id="CHEBI:30616"/>
        <dbReference type="ChEBI" id="CHEBI:46858"/>
        <dbReference type="ChEBI" id="CHEBI:61978"/>
        <dbReference type="ChEBI" id="CHEBI:456216"/>
        <dbReference type="EC" id="2.7.10.1"/>
    </reaction>
</comment>
<dbReference type="PANTHER" id="PTHR24416:SF600">
    <property type="entry name" value="PDGF- AND VEGF-RECEPTOR RELATED, ISOFORM J"/>
    <property type="match status" value="1"/>
</dbReference>
<evidence type="ECO:0000259" key="6">
    <source>
        <dbReference type="PROSITE" id="PS50011"/>
    </source>
</evidence>
<evidence type="ECO:0000256" key="4">
    <source>
        <dbReference type="SAM" id="Phobius"/>
    </source>
</evidence>
<proteinExistence type="predicted"/>
<dbReference type="InterPro" id="IPR050122">
    <property type="entry name" value="RTK"/>
</dbReference>
<dbReference type="PROSITE" id="PS00109">
    <property type="entry name" value="PROTEIN_KINASE_TYR"/>
    <property type="match status" value="1"/>
</dbReference>
<dbReference type="PROSITE" id="PS00107">
    <property type="entry name" value="PROTEIN_KINASE_ATP"/>
    <property type="match status" value="1"/>
</dbReference>
<dbReference type="GO" id="GO:0007169">
    <property type="term" value="P:cell surface receptor protein tyrosine kinase signaling pathway"/>
    <property type="evidence" value="ECO:0007669"/>
    <property type="project" value="TreeGrafter"/>
</dbReference>
<evidence type="ECO:0000259" key="7">
    <source>
        <dbReference type="PROSITE" id="PS50927"/>
    </source>
</evidence>
<dbReference type="SUPFAM" id="SSF56112">
    <property type="entry name" value="Protein kinase-like (PK-like)"/>
    <property type="match status" value="1"/>
</dbReference>
<dbReference type="EMBL" id="MTYJ01000005">
    <property type="protein sequence ID" value="OQV24848.1"/>
    <property type="molecule type" value="Genomic_DNA"/>
</dbReference>
<dbReference type="Gene3D" id="2.90.10.10">
    <property type="entry name" value="Bulb-type lectin domain"/>
    <property type="match status" value="3"/>
</dbReference>
<keyword evidence="4" id="KW-0472">Membrane</keyword>
<gene>
    <name evidence="8" type="ORF">BV898_01436</name>
</gene>
<accession>A0A1W0XBR9</accession>
<evidence type="ECO:0000256" key="2">
    <source>
        <dbReference type="ARBA" id="ARBA00051243"/>
    </source>
</evidence>
<evidence type="ECO:0000313" key="8">
    <source>
        <dbReference type="EMBL" id="OQV24848.1"/>
    </source>
</evidence>
<feature type="chain" id="PRO_5011986301" evidence="5">
    <location>
        <begin position="16"/>
        <end position="1037"/>
    </location>
</feature>
<keyword evidence="3" id="KW-0547">Nucleotide-binding</keyword>
<dbReference type="GO" id="GO:0005524">
    <property type="term" value="F:ATP binding"/>
    <property type="evidence" value="ECO:0007669"/>
    <property type="project" value="UniProtKB-UniRule"/>
</dbReference>
<dbReference type="PROSITE" id="PS50927">
    <property type="entry name" value="BULB_LECTIN"/>
    <property type="match status" value="2"/>
</dbReference>
<keyword evidence="5" id="KW-0732">Signal</keyword>
<sequence>MLRIDLCLGLHAVLAAILLDNSAAKGDGSDDGASSVLKSGQGLMTGQSLISPRRNIQLYVQSDGISLQRLCDGKFVWGIRIARVNDTVLPLAAVMQKDGKLGLYNAKKVLLWESGTEGGPFAGAELRINNDGTICIAKKGYRCLWSTGGYGDCDPVYSPTFGEAAVALQPGQSLNRNETVFSRNGTCNLTVQPDGNVVVYRKCDGALIYSLWKEGLEFKTKEPASGLGISANGNLEIRRGDGRIDEYRGVSKRQRWDTSDGADLRLGDDCILCVYKNGACLWTSSGMTYGCPLVDQQIDRTNEPLLLATRNQSNISRELQVVESGDALFAGDSLWSPSRNVHLKSVSSGDWVIYRQCDKRPIWSSGTSTFTTSKTPPSMVMQENGNLAIYGADQRLLWSSGTFTPRFAGAKLRLDDTGSLCIYTVKECLWKSGAYALCRPEPSPTFEKADVILQSGMSLMAGKSISSNEGSCSLAVRPDGNVILTRRCDGAAVFSVRHGIGFTENLGTDENSQVVGLELTRSGDLTLTDRNYRKHTFKNVSSRFDATSIAADLRLREDCGMCIFKGGACLWTAHALTYPCPPGVAVTDVQTKSDTIVGAVVGTMLSFLLLIFLGLVCYRRRLQKSARRSALMYKPKRAVANTYSLELGFAGENELLKAVCSEYVALLEIPKAQLELSDLILGKGEFGIVYKGLAHNLPTMSRSPTTVAAKMLTGSAEAQRLQFAGEVGIMLKCGRHVNIVNILGIVRQGRPYLLLEYCANGSLLSFLKERRSSFYSHLDEMKNCGPIDHAEMEEQWTLLCQSRAWDLDTEKMADNMVSTEELIKFSHQISRGMAYLTSRFIIHRDLAARNILVTDGRVMKISDFGLARHGVETYTVSNAFIALPILWMPPDAIRDRKFSEKSDVWSFGVLLWEIFSLGLVPFDSPEVTKFSAAAFADYLSEGHQPVRPANAPNAIVGVMESCWCLKPQLRPTFTELWKSLDEILSKTGSGTSYMQLEATESNRRLDELDRQILDCLEQNRENKNQAVETDYDTEAEM</sequence>
<keyword evidence="9" id="KW-1185">Reference proteome</keyword>
<evidence type="ECO:0000256" key="5">
    <source>
        <dbReference type="SAM" id="SignalP"/>
    </source>
</evidence>
<feature type="domain" description="Protein kinase" evidence="6">
    <location>
        <begin position="675"/>
        <end position="984"/>
    </location>
</feature>
<dbReference type="OrthoDB" id="1884773at2759"/>
<dbReference type="Gene3D" id="1.10.510.10">
    <property type="entry name" value="Transferase(Phosphotransferase) domain 1"/>
    <property type="match status" value="1"/>
</dbReference>
<dbReference type="Pfam" id="PF07714">
    <property type="entry name" value="PK_Tyr_Ser-Thr"/>
    <property type="match status" value="1"/>
</dbReference>
<dbReference type="Proteomes" id="UP000192578">
    <property type="component" value="Unassembled WGS sequence"/>
</dbReference>
<dbReference type="InterPro" id="IPR001245">
    <property type="entry name" value="Ser-Thr/Tyr_kinase_cat_dom"/>
</dbReference>
<comment type="caution">
    <text evidence="8">The sequence shown here is derived from an EMBL/GenBank/DDBJ whole genome shotgun (WGS) entry which is preliminary data.</text>
</comment>
<evidence type="ECO:0000313" key="9">
    <source>
        <dbReference type="Proteomes" id="UP000192578"/>
    </source>
</evidence>
<dbReference type="SUPFAM" id="SSF51110">
    <property type="entry name" value="alpha-D-mannose-specific plant lectins"/>
    <property type="match status" value="2"/>
</dbReference>
<dbReference type="SMART" id="SM00219">
    <property type="entry name" value="TyrKc"/>
    <property type="match status" value="1"/>
</dbReference>
<dbReference type="CDD" id="cd00192">
    <property type="entry name" value="PTKc"/>
    <property type="match status" value="1"/>
</dbReference>
<dbReference type="InterPro" id="IPR000719">
    <property type="entry name" value="Prot_kinase_dom"/>
</dbReference>
<keyword evidence="8" id="KW-0675">Receptor</keyword>
<feature type="binding site" evidence="3">
    <location>
        <position position="710"/>
    </location>
    <ligand>
        <name>ATP</name>
        <dbReference type="ChEBI" id="CHEBI:30616"/>
    </ligand>
</feature>
<name>A0A1W0XBR9_HYPEX</name>
<feature type="transmembrane region" description="Helical" evidence="4">
    <location>
        <begin position="596"/>
        <end position="618"/>
    </location>
</feature>
<dbReference type="PROSITE" id="PS50011">
    <property type="entry name" value="PROTEIN_KINASE_DOM"/>
    <property type="match status" value="1"/>
</dbReference>
<dbReference type="Gene3D" id="2.90.10.30">
    <property type="match status" value="2"/>
</dbReference>
<protein>
    <submittedName>
        <fullName evidence="8">Fibroblast growth factor receptor-like protein 2</fullName>
    </submittedName>
</protein>
<dbReference type="AlphaFoldDB" id="A0A1W0XBR9"/>
<dbReference type="InterPro" id="IPR020635">
    <property type="entry name" value="Tyr_kinase_cat_dom"/>
</dbReference>
<keyword evidence="4" id="KW-1133">Transmembrane helix</keyword>
<dbReference type="GO" id="GO:0004714">
    <property type="term" value="F:transmembrane receptor protein tyrosine kinase activity"/>
    <property type="evidence" value="ECO:0007669"/>
    <property type="project" value="UniProtKB-EC"/>
</dbReference>
<dbReference type="PANTHER" id="PTHR24416">
    <property type="entry name" value="TYROSINE-PROTEIN KINASE RECEPTOR"/>
    <property type="match status" value="1"/>
</dbReference>
<evidence type="ECO:0000256" key="1">
    <source>
        <dbReference type="ARBA" id="ARBA00004167"/>
    </source>
</evidence>
<feature type="domain" description="Bulb-type lectin" evidence="7">
    <location>
        <begin position="319"/>
        <end position="435"/>
    </location>
</feature>
<organism evidence="8 9">
    <name type="scientific">Hypsibius exemplaris</name>
    <name type="common">Freshwater tardigrade</name>
    <dbReference type="NCBI Taxonomy" id="2072580"/>
    <lineage>
        <taxon>Eukaryota</taxon>
        <taxon>Metazoa</taxon>
        <taxon>Ecdysozoa</taxon>
        <taxon>Tardigrada</taxon>
        <taxon>Eutardigrada</taxon>
        <taxon>Parachela</taxon>
        <taxon>Hypsibioidea</taxon>
        <taxon>Hypsibiidae</taxon>
        <taxon>Hypsibius</taxon>
    </lineage>
</organism>
<feature type="signal peptide" evidence="5">
    <location>
        <begin position="1"/>
        <end position="15"/>
    </location>
</feature>
<evidence type="ECO:0000256" key="3">
    <source>
        <dbReference type="PROSITE-ProRule" id="PRU10141"/>
    </source>
</evidence>
<dbReference type="Gene3D" id="3.30.200.20">
    <property type="entry name" value="Phosphorylase Kinase, domain 1"/>
    <property type="match status" value="1"/>
</dbReference>
<comment type="subcellular location">
    <subcellularLocation>
        <location evidence="1">Membrane</location>
        <topology evidence="1">Single-pass membrane protein</topology>
    </subcellularLocation>
</comment>
<reference evidence="9" key="1">
    <citation type="submission" date="2017-01" db="EMBL/GenBank/DDBJ databases">
        <title>Comparative genomics of anhydrobiosis in the tardigrade Hypsibius dujardini.</title>
        <authorList>
            <person name="Yoshida Y."/>
            <person name="Koutsovoulos G."/>
            <person name="Laetsch D."/>
            <person name="Stevens L."/>
            <person name="Kumar S."/>
            <person name="Horikawa D."/>
            <person name="Ishino K."/>
            <person name="Komine S."/>
            <person name="Tomita M."/>
            <person name="Blaxter M."/>
            <person name="Arakawa K."/>
        </authorList>
    </citation>
    <scope>NUCLEOTIDE SEQUENCE [LARGE SCALE GENOMIC DNA]</scope>
    <source>
        <strain evidence="9">Z151</strain>
    </source>
</reference>
<dbReference type="InterPro" id="IPR011009">
    <property type="entry name" value="Kinase-like_dom_sf"/>
</dbReference>